<dbReference type="eggNOG" id="COG1216">
    <property type="taxonomic scope" value="Bacteria"/>
</dbReference>
<dbReference type="OrthoDB" id="9784574at2"/>
<dbReference type="SUPFAM" id="SSF53448">
    <property type="entry name" value="Nucleotide-diphospho-sugar transferases"/>
    <property type="match status" value="1"/>
</dbReference>
<dbReference type="Proteomes" id="UP000027982">
    <property type="component" value="Chromosome"/>
</dbReference>
<evidence type="ECO:0000259" key="1">
    <source>
        <dbReference type="Pfam" id="PF00535"/>
    </source>
</evidence>
<gene>
    <name evidence="2" type="ORF">OP10G_0747</name>
</gene>
<reference evidence="2 3" key="1">
    <citation type="journal article" date="2014" name="PLoS ONE">
        <title>The first complete genome sequence of the class fimbriimonadia in the phylum armatimonadetes.</title>
        <authorList>
            <person name="Hu Z.Y."/>
            <person name="Wang Y.Z."/>
            <person name="Im W.T."/>
            <person name="Wang S.Y."/>
            <person name="Zhao G.P."/>
            <person name="Zheng H.J."/>
            <person name="Quan Z.X."/>
        </authorList>
    </citation>
    <scope>NUCLEOTIDE SEQUENCE [LARGE SCALE GENOMIC DNA]</scope>
    <source>
        <strain evidence="2">Gsoil 348</strain>
    </source>
</reference>
<name>A0A068NN12_FIMGI</name>
<dbReference type="GO" id="GO:0016740">
    <property type="term" value="F:transferase activity"/>
    <property type="evidence" value="ECO:0007669"/>
    <property type="project" value="UniProtKB-KW"/>
</dbReference>
<evidence type="ECO:0000313" key="2">
    <source>
        <dbReference type="EMBL" id="AIE84115.1"/>
    </source>
</evidence>
<protein>
    <submittedName>
        <fullName evidence="2">Putative glycosyl transferase</fullName>
    </submittedName>
</protein>
<dbReference type="STRING" id="661478.OP10G_0747"/>
<proteinExistence type="predicted"/>
<dbReference type="Pfam" id="PF00535">
    <property type="entry name" value="Glycos_transf_2"/>
    <property type="match status" value="1"/>
</dbReference>
<accession>A0A068NN12</accession>
<dbReference type="AlphaFoldDB" id="A0A068NN12"/>
<organism evidence="2 3">
    <name type="scientific">Fimbriimonas ginsengisoli Gsoil 348</name>
    <dbReference type="NCBI Taxonomy" id="661478"/>
    <lineage>
        <taxon>Bacteria</taxon>
        <taxon>Bacillati</taxon>
        <taxon>Armatimonadota</taxon>
        <taxon>Fimbriimonadia</taxon>
        <taxon>Fimbriimonadales</taxon>
        <taxon>Fimbriimonadaceae</taxon>
        <taxon>Fimbriimonas</taxon>
    </lineage>
</organism>
<dbReference type="PANTHER" id="PTHR43685:SF11">
    <property type="entry name" value="GLYCOSYLTRANSFERASE TAGX-RELATED"/>
    <property type="match status" value="1"/>
</dbReference>
<dbReference type="Gene3D" id="3.90.550.10">
    <property type="entry name" value="Spore Coat Polysaccharide Biosynthesis Protein SpsA, Chain A"/>
    <property type="match status" value="1"/>
</dbReference>
<keyword evidence="2" id="KW-0808">Transferase</keyword>
<dbReference type="HOGENOM" id="CLU_025996_0_0_0"/>
<dbReference type="PANTHER" id="PTHR43685">
    <property type="entry name" value="GLYCOSYLTRANSFERASE"/>
    <property type="match status" value="1"/>
</dbReference>
<dbReference type="EMBL" id="CP007139">
    <property type="protein sequence ID" value="AIE84115.1"/>
    <property type="molecule type" value="Genomic_DNA"/>
</dbReference>
<keyword evidence="3" id="KW-1185">Reference proteome</keyword>
<dbReference type="KEGG" id="fgi:OP10G_0747"/>
<dbReference type="InterPro" id="IPR050834">
    <property type="entry name" value="Glycosyltransf_2"/>
</dbReference>
<evidence type="ECO:0000313" key="3">
    <source>
        <dbReference type="Proteomes" id="UP000027982"/>
    </source>
</evidence>
<feature type="domain" description="Glycosyltransferase 2-like" evidence="1">
    <location>
        <begin position="6"/>
        <end position="129"/>
    </location>
</feature>
<sequence>MAPRVTILLTCYNHLSYLPAALEGVRAQTFRDFEILAIDDGSTDGTREWLRDQPDIRCVFNETNLGTYETLNVGLRLARGELIAVLNDDDLWEPEKLRRQVELLDAHPEVGLVHTGGYFIDGSGNRTAGNPLGFAFPRFDTGDILLGLVYENKIIASAALARRACFDQLGGFNRDYFGSGDWEMWFRIAERWLVGFVDEPLTMYRVHGANASHKLERIWRDDQKLREWIAERLEEVGDRFPADDLRRAKAFNQAALGTILTLNGEPAAGRAAYLRSIRLDPLRWKSYARWIATFLGPKTFRKML</sequence>
<dbReference type="RefSeq" id="WP_025227240.1">
    <property type="nucleotide sequence ID" value="NZ_CP007139.1"/>
</dbReference>
<dbReference type="InterPro" id="IPR029044">
    <property type="entry name" value="Nucleotide-diphossugar_trans"/>
</dbReference>
<dbReference type="InterPro" id="IPR001173">
    <property type="entry name" value="Glyco_trans_2-like"/>
</dbReference>